<gene>
    <name evidence="1" type="ORF">BDP55DRAFT_625437</name>
</gene>
<evidence type="ECO:0000313" key="2">
    <source>
        <dbReference type="Proteomes" id="UP001224890"/>
    </source>
</evidence>
<proteinExistence type="predicted"/>
<comment type="caution">
    <text evidence="1">The sequence shown here is derived from an EMBL/GenBank/DDBJ whole genome shotgun (WGS) entry which is preliminary data.</text>
</comment>
<dbReference type="AlphaFoldDB" id="A0AAJ0F586"/>
<organism evidence="1 2">
    <name type="scientific">Colletotrichum godetiae</name>
    <dbReference type="NCBI Taxonomy" id="1209918"/>
    <lineage>
        <taxon>Eukaryota</taxon>
        <taxon>Fungi</taxon>
        <taxon>Dikarya</taxon>
        <taxon>Ascomycota</taxon>
        <taxon>Pezizomycotina</taxon>
        <taxon>Sordariomycetes</taxon>
        <taxon>Hypocreomycetidae</taxon>
        <taxon>Glomerellales</taxon>
        <taxon>Glomerellaceae</taxon>
        <taxon>Colletotrichum</taxon>
        <taxon>Colletotrichum acutatum species complex</taxon>
    </lineage>
</organism>
<reference evidence="1" key="1">
    <citation type="submission" date="2021-06" db="EMBL/GenBank/DDBJ databases">
        <title>Comparative genomics, transcriptomics and evolutionary studies reveal genomic signatures of adaptation to plant cell wall in hemibiotrophic fungi.</title>
        <authorList>
            <consortium name="DOE Joint Genome Institute"/>
            <person name="Baroncelli R."/>
            <person name="Diaz J.F."/>
            <person name="Benocci T."/>
            <person name="Peng M."/>
            <person name="Battaglia E."/>
            <person name="Haridas S."/>
            <person name="Andreopoulos W."/>
            <person name="Labutti K."/>
            <person name="Pangilinan J."/>
            <person name="Floch G.L."/>
            <person name="Makela M.R."/>
            <person name="Henrissat B."/>
            <person name="Grigoriev I.V."/>
            <person name="Crouch J.A."/>
            <person name="De Vries R.P."/>
            <person name="Sukno S.A."/>
            <person name="Thon M.R."/>
        </authorList>
    </citation>
    <scope>NUCLEOTIDE SEQUENCE</scope>
    <source>
        <strain evidence="1">CBS 193.32</strain>
    </source>
</reference>
<evidence type="ECO:0000313" key="1">
    <source>
        <dbReference type="EMBL" id="KAK1701193.1"/>
    </source>
</evidence>
<dbReference type="Proteomes" id="UP001224890">
    <property type="component" value="Unassembled WGS sequence"/>
</dbReference>
<dbReference type="GeneID" id="85455999"/>
<dbReference type="RefSeq" id="XP_060436948.1">
    <property type="nucleotide sequence ID" value="XM_060571473.1"/>
</dbReference>
<name>A0AAJ0F586_9PEZI</name>
<sequence length="154" mass="17283">MTQLPGVPQESGRYGVRYIKSASHRYSAREDVAYHTPLWPTSYMCLVATSYGLTRPELSNLAANPLVLIGISSTTRHTCSRRILSPSPQLRYGSNTWQAGYVESNSSGSAKLGQHRARPVNVVECLTVYQSDSVNKTFICLHERYEFPEQLKIE</sequence>
<keyword evidence="2" id="KW-1185">Reference proteome</keyword>
<protein>
    <submittedName>
        <fullName evidence="1">Uncharacterized protein</fullName>
    </submittedName>
</protein>
<accession>A0AAJ0F586</accession>
<dbReference type="EMBL" id="JAHMHR010000001">
    <property type="protein sequence ID" value="KAK1701193.1"/>
    <property type="molecule type" value="Genomic_DNA"/>
</dbReference>